<proteinExistence type="predicted"/>
<evidence type="ECO:0000259" key="1">
    <source>
        <dbReference type="Pfam" id="PF08389"/>
    </source>
</evidence>
<feature type="domain" description="Exportin-5 C-terminal" evidence="2">
    <location>
        <begin position="314"/>
        <end position="1002"/>
    </location>
</feature>
<dbReference type="GO" id="GO:0042565">
    <property type="term" value="C:RNA nuclear export complex"/>
    <property type="evidence" value="ECO:0007669"/>
    <property type="project" value="TreeGrafter"/>
</dbReference>
<feature type="domain" description="Exportin-1/Importin-beta-like" evidence="1">
    <location>
        <begin position="106"/>
        <end position="271"/>
    </location>
</feature>
<dbReference type="InterPro" id="IPR016024">
    <property type="entry name" value="ARM-type_fold"/>
</dbReference>
<dbReference type="GO" id="GO:0003723">
    <property type="term" value="F:RNA binding"/>
    <property type="evidence" value="ECO:0007669"/>
    <property type="project" value="TreeGrafter"/>
</dbReference>
<dbReference type="GO" id="GO:0005737">
    <property type="term" value="C:cytoplasm"/>
    <property type="evidence" value="ECO:0007669"/>
    <property type="project" value="TreeGrafter"/>
</dbReference>
<dbReference type="GO" id="GO:0006405">
    <property type="term" value="P:RNA export from nucleus"/>
    <property type="evidence" value="ECO:0007669"/>
    <property type="project" value="TreeGrafter"/>
</dbReference>
<dbReference type="AlphaFoldDB" id="A0A2H9TLZ6"/>
<keyword evidence="4" id="KW-1185">Reference proteome</keyword>
<dbReference type="GO" id="GO:0006611">
    <property type="term" value="P:protein export from nucleus"/>
    <property type="evidence" value="ECO:0007669"/>
    <property type="project" value="InterPro"/>
</dbReference>
<comment type="caution">
    <text evidence="3">The sequence shown here is derived from an EMBL/GenBank/DDBJ whole genome shotgun (WGS) entry which is preliminary data.</text>
</comment>
<dbReference type="GO" id="GO:0005049">
    <property type="term" value="F:nuclear export signal receptor activity"/>
    <property type="evidence" value="ECO:0007669"/>
    <property type="project" value="InterPro"/>
</dbReference>
<dbReference type="Pfam" id="PF08389">
    <property type="entry name" value="Xpo1"/>
    <property type="match status" value="1"/>
</dbReference>
<evidence type="ECO:0000259" key="2">
    <source>
        <dbReference type="Pfam" id="PF19273"/>
    </source>
</evidence>
<dbReference type="Gene3D" id="1.25.10.10">
    <property type="entry name" value="Leucine-rich Repeat Variant"/>
    <property type="match status" value="1"/>
</dbReference>
<dbReference type="OrthoDB" id="2215036at2759"/>
<dbReference type="SUPFAM" id="SSF48371">
    <property type="entry name" value="ARM repeat"/>
    <property type="match status" value="1"/>
</dbReference>
<dbReference type="PANTHER" id="PTHR11223:SF3">
    <property type="entry name" value="EXPORTIN-5"/>
    <property type="match status" value="1"/>
</dbReference>
<evidence type="ECO:0000313" key="3">
    <source>
        <dbReference type="EMBL" id="PJF18739.1"/>
    </source>
</evidence>
<accession>A0A2H9TLZ6</accession>
<evidence type="ECO:0000313" key="4">
    <source>
        <dbReference type="Proteomes" id="UP000240830"/>
    </source>
</evidence>
<organism evidence="3 4">
    <name type="scientific">Paramicrosporidium saccamoebae</name>
    <dbReference type="NCBI Taxonomy" id="1246581"/>
    <lineage>
        <taxon>Eukaryota</taxon>
        <taxon>Fungi</taxon>
        <taxon>Fungi incertae sedis</taxon>
        <taxon>Cryptomycota</taxon>
        <taxon>Cryptomycota incertae sedis</taxon>
        <taxon>Paramicrosporidium</taxon>
    </lineage>
</organism>
<sequence length="1132" mass="125421">MMGEGEQIRLESVVEAVRVILDPSSSTEVRTTAHTLCECVKTHPQAPQLGFQLATIEMPLSARLFGLNVLETFVRTRLVVGEAETLREGVWSLLALVVAVRPEERRLMQDKTAMLVAQLAMRIWPQYWPDFFDKLLQLVTEQGTMLEQDATVVVRTEMGLLMARMVVDEIHPREGSSEKLIWDDTRRPELQKALAVVLPQMMQRISALLPHCSGWSAGEMRLMKPLLESLMEAFGSISLWTILEKTTVIGCLRGILKIAQQSGELTSTALDVLLTFAGRTSRPQEADVMPNVFDAIVDDVRTLLGIFATSADGYEHFKRLADVFVTMAATHMGHKKATCVPSRLDAVLDVLLQLSNFPSLLVVSSVGGLFWNSVAKNEKIMTHPAMTARLSSVFLYALVTLAQNKDEERRRVPYNRDDFEDDEGDTEAERDFEALFSTHQNRTMELLRQIAIHHPATLLQFCSGAISTFLAERPTGLSADLGTVGLRQWDALMHATDCVLKACLGRLEMENVAEGVKQLGTVLCPDNVNTMHPETLYLWFVAMRTLIPALGMVQSAIFVPLMQQLFSLTLSYTVPSAANWPIDKTPSMTFAITARAGTTILRVCHVQPTLFLPALDYIAGLFRQTSTLRERRLFTEMLLIIAGCMEGSMQRVELVRLVLGPVAEALTTLAPPSLEVLLERAGFAELIPRETPAAAEYRQHLMNINSLLYVVLTQLKKLAIAGDIRTLINQFVPPAIAALTQMIAVVHSAYDRRNSAFPERWDAVFGEDALAGDVPATEKLLDAEAMADSMDTVSTKSLRGWFYMLRVSAYMNFGLFGTLGSSALGGALEPVFANCNAFSITQWTLLTKHLAAPMFLASNVQPSQPSMLLLVERFGLVQLEAAWQTFFRAQADQAELRMETALETLLTAATNALLTLLYDVLCPVSERDKRTDPVLDIVALRDSARRPVPEPSHSPLARMLISDEVLCPKIVLLLAAMLRWKAALTLGKTLSILMRWLPLLMERAVLHETLFGPILAALLAALSSTQLGDHHPVVTAALTEFCKWQLVLGYDAMDRQIHAILPGTTIPQNAPGTTKQQRSHVRATLVRPLQQQALSATGITSVLPRLPDRLVVLNKLKLQPEINLDLASFFDQ</sequence>
<dbReference type="PANTHER" id="PTHR11223">
    <property type="entry name" value="EXPORTIN 1/5"/>
    <property type="match status" value="1"/>
</dbReference>
<dbReference type="Pfam" id="PF19273">
    <property type="entry name" value="Exportin-5"/>
    <property type="match status" value="1"/>
</dbReference>
<gene>
    <name evidence="3" type="ORF">PSACC_01426</name>
</gene>
<dbReference type="Proteomes" id="UP000240830">
    <property type="component" value="Unassembled WGS sequence"/>
</dbReference>
<dbReference type="GO" id="GO:0005634">
    <property type="term" value="C:nucleus"/>
    <property type="evidence" value="ECO:0007669"/>
    <property type="project" value="TreeGrafter"/>
</dbReference>
<dbReference type="InterPro" id="IPR045478">
    <property type="entry name" value="Exportin-5_C"/>
</dbReference>
<dbReference type="STRING" id="1246581.A0A2H9TLZ6"/>
<dbReference type="InterPro" id="IPR011989">
    <property type="entry name" value="ARM-like"/>
</dbReference>
<protein>
    <submittedName>
        <fullName evidence="3">Exportin 5</fullName>
    </submittedName>
</protein>
<reference evidence="3 4" key="1">
    <citation type="submission" date="2016-10" db="EMBL/GenBank/DDBJ databases">
        <title>The genome of Paramicrosporidium saccamoebae is the missing link in understanding Cryptomycota and Microsporidia evolution.</title>
        <authorList>
            <person name="Quandt C.A."/>
            <person name="Beaudet D."/>
            <person name="Corsaro D."/>
            <person name="Michel R."/>
            <person name="Corradi N."/>
            <person name="James T."/>
        </authorList>
    </citation>
    <scope>NUCLEOTIDE SEQUENCE [LARGE SCALE GENOMIC DNA]</scope>
    <source>
        <strain evidence="3 4">KSL3</strain>
    </source>
</reference>
<dbReference type="EMBL" id="MTSL01000105">
    <property type="protein sequence ID" value="PJF18739.1"/>
    <property type="molecule type" value="Genomic_DNA"/>
</dbReference>
<dbReference type="InterPro" id="IPR045065">
    <property type="entry name" value="XPO1/5"/>
</dbReference>
<dbReference type="InterPro" id="IPR013598">
    <property type="entry name" value="Exportin-1/Importin-b-like"/>
</dbReference>
<name>A0A2H9TLZ6_9FUNG</name>